<sequence>MLILSWSGSVLGEKMALEENIEEFLVYFEAYAASKDWNNDKKVLVVILHIADRLKPSMMQLIKANSTLRGLKKMDQLKNKVQKDDDSVQMYTNCFDAYVKEIDEQLRDLEKREWYIQGLQNLYQEKIISLCPEMYEEAKKLAVKIEKAQLMQSLKENKLIGNKAKGISAIYGATTVCHVGEGHISNMDRIDRMETSITELTRVIQTLVEERRNPVQQRGPAMNTLQNRSGENRSRSSTPHKTVDRSNSRQNDRVNDLSIRGADVRLFEVIEKIVPHEEEYLMVHVDEDEKLFDIRNLGKRRRSDVGVTTRASKRRKVRDW</sequence>
<organism evidence="2 3">
    <name type="scientific">Gigaspora margarita</name>
    <dbReference type="NCBI Taxonomy" id="4874"/>
    <lineage>
        <taxon>Eukaryota</taxon>
        <taxon>Fungi</taxon>
        <taxon>Fungi incertae sedis</taxon>
        <taxon>Mucoromycota</taxon>
        <taxon>Glomeromycotina</taxon>
        <taxon>Glomeromycetes</taxon>
        <taxon>Diversisporales</taxon>
        <taxon>Gigasporaceae</taxon>
        <taxon>Gigaspora</taxon>
    </lineage>
</organism>
<gene>
    <name evidence="2" type="ORF">GMARGA_LOCUS20945</name>
</gene>
<protein>
    <submittedName>
        <fullName evidence="2">16928_t:CDS:1</fullName>
    </submittedName>
</protein>
<keyword evidence="3" id="KW-1185">Reference proteome</keyword>
<evidence type="ECO:0000256" key="1">
    <source>
        <dbReference type="SAM" id="MobiDB-lite"/>
    </source>
</evidence>
<feature type="region of interest" description="Disordered" evidence="1">
    <location>
        <begin position="211"/>
        <end position="255"/>
    </location>
</feature>
<accession>A0ABN7VQG4</accession>
<dbReference type="EMBL" id="CAJVQB010018880">
    <property type="protein sequence ID" value="CAG8789136.1"/>
    <property type="molecule type" value="Genomic_DNA"/>
</dbReference>
<name>A0ABN7VQG4_GIGMA</name>
<proteinExistence type="predicted"/>
<feature type="compositionally biased region" description="Polar residues" evidence="1">
    <location>
        <begin position="223"/>
        <end position="240"/>
    </location>
</feature>
<evidence type="ECO:0000313" key="3">
    <source>
        <dbReference type="Proteomes" id="UP000789901"/>
    </source>
</evidence>
<dbReference type="Proteomes" id="UP000789901">
    <property type="component" value="Unassembled WGS sequence"/>
</dbReference>
<evidence type="ECO:0000313" key="2">
    <source>
        <dbReference type="EMBL" id="CAG8789136.1"/>
    </source>
</evidence>
<comment type="caution">
    <text evidence="2">The sequence shown here is derived from an EMBL/GenBank/DDBJ whole genome shotgun (WGS) entry which is preliminary data.</text>
</comment>
<reference evidence="2 3" key="1">
    <citation type="submission" date="2021-06" db="EMBL/GenBank/DDBJ databases">
        <authorList>
            <person name="Kallberg Y."/>
            <person name="Tangrot J."/>
            <person name="Rosling A."/>
        </authorList>
    </citation>
    <scope>NUCLEOTIDE SEQUENCE [LARGE SCALE GENOMIC DNA]</scope>
    <source>
        <strain evidence="2 3">120-4 pot B 10/14</strain>
    </source>
</reference>
<feature type="compositionally biased region" description="Basic and acidic residues" evidence="1">
    <location>
        <begin position="241"/>
        <end position="255"/>
    </location>
</feature>